<feature type="compositionally biased region" description="Basic residues" evidence="1">
    <location>
        <begin position="30"/>
        <end position="40"/>
    </location>
</feature>
<evidence type="ECO:0000313" key="2">
    <source>
        <dbReference type="EMBL" id="KAH3670486.1"/>
    </source>
</evidence>
<dbReference type="GeneID" id="70232969"/>
<gene>
    <name evidence="2" type="ORF">OGAPHI_001001</name>
</gene>
<dbReference type="EMBL" id="JAEUBE010000087">
    <property type="protein sequence ID" value="KAH3670486.1"/>
    <property type="molecule type" value="Genomic_DNA"/>
</dbReference>
<name>A0A9P8T945_9ASCO</name>
<feature type="region of interest" description="Disordered" evidence="1">
    <location>
        <begin position="25"/>
        <end position="50"/>
    </location>
</feature>
<accession>A0A9P8T945</accession>
<evidence type="ECO:0000256" key="1">
    <source>
        <dbReference type="SAM" id="MobiDB-lite"/>
    </source>
</evidence>
<proteinExistence type="predicted"/>
<sequence length="138" mass="15789">MDAVEIHKTPGESWVVDLTLPSENVSHQQGNKHKDRHRRGPGGSRRSNQEILDVVVTPSTESDTNVQSWPLPCLRGQIVLFLWIWNQGVVGSHHSNVQLDEILEEGSLWKLEIFRRVWQLRVVVILDVPPCAFIPSKW</sequence>
<reference evidence="2" key="2">
    <citation type="submission" date="2021-01" db="EMBL/GenBank/DDBJ databases">
        <authorList>
            <person name="Schikora-Tamarit M.A."/>
        </authorList>
    </citation>
    <scope>NUCLEOTIDE SEQUENCE</scope>
    <source>
        <strain evidence="2">CBS6075</strain>
    </source>
</reference>
<dbReference type="Proteomes" id="UP000769157">
    <property type="component" value="Unassembled WGS sequence"/>
</dbReference>
<reference evidence="2" key="1">
    <citation type="journal article" date="2021" name="Open Biol.">
        <title>Shared evolutionary footprints suggest mitochondrial oxidative damage underlies multiple complex I losses in fungi.</title>
        <authorList>
            <person name="Schikora-Tamarit M.A."/>
            <person name="Marcet-Houben M."/>
            <person name="Nosek J."/>
            <person name="Gabaldon T."/>
        </authorList>
    </citation>
    <scope>NUCLEOTIDE SEQUENCE</scope>
    <source>
        <strain evidence="2">CBS6075</strain>
    </source>
</reference>
<protein>
    <submittedName>
        <fullName evidence="2">Uncharacterized protein</fullName>
    </submittedName>
</protein>
<dbReference type="AlphaFoldDB" id="A0A9P8T945"/>
<evidence type="ECO:0000313" key="3">
    <source>
        <dbReference type="Proteomes" id="UP000769157"/>
    </source>
</evidence>
<dbReference type="RefSeq" id="XP_046063911.1">
    <property type="nucleotide sequence ID" value="XM_046201716.1"/>
</dbReference>
<organism evidence="2 3">
    <name type="scientific">Ogataea philodendri</name>
    <dbReference type="NCBI Taxonomy" id="1378263"/>
    <lineage>
        <taxon>Eukaryota</taxon>
        <taxon>Fungi</taxon>
        <taxon>Dikarya</taxon>
        <taxon>Ascomycota</taxon>
        <taxon>Saccharomycotina</taxon>
        <taxon>Pichiomycetes</taxon>
        <taxon>Pichiales</taxon>
        <taxon>Pichiaceae</taxon>
        <taxon>Ogataea</taxon>
    </lineage>
</organism>
<comment type="caution">
    <text evidence="2">The sequence shown here is derived from an EMBL/GenBank/DDBJ whole genome shotgun (WGS) entry which is preliminary data.</text>
</comment>
<keyword evidence="3" id="KW-1185">Reference proteome</keyword>